<comment type="caution">
    <text evidence="1">The sequence shown here is derived from an EMBL/GenBank/DDBJ whole genome shotgun (WGS) entry which is preliminary data.</text>
</comment>
<dbReference type="AlphaFoldDB" id="I4EF48"/>
<name>I4EF48_9BACT</name>
<keyword evidence="2" id="KW-1185">Reference proteome</keyword>
<dbReference type="Proteomes" id="UP000004221">
    <property type="component" value="Unassembled WGS sequence"/>
</dbReference>
<reference evidence="1 2" key="1">
    <citation type="journal article" date="2012" name="ISME J.">
        <title>Nitrification expanded: discovery, physiology and genomics of a nitrite-oxidizing bacterium from the phylum Chloroflexi.</title>
        <authorList>
            <person name="Sorokin D.Y."/>
            <person name="Lucker S."/>
            <person name="Vejmelkova D."/>
            <person name="Kostrikina N.A."/>
            <person name="Kleerebezem R."/>
            <person name="Rijpstra W.I."/>
            <person name="Damste J.S."/>
            <person name="Le Paslier D."/>
            <person name="Muyzer G."/>
            <person name="Wagner M."/>
            <person name="van Loosdrecht M.C."/>
            <person name="Daims H."/>
        </authorList>
    </citation>
    <scope>NUCLEOTIDE SEQUENCE [LARGE SCALE GENOMIC DNA]</scope>
    <source>
        <strain evidence="2">none</strain>
    </source>
</reference>
<accession>I4EF48</accession>
<organism evidence="1 2">
    <name type="scientific">Nitrolancea hollandica Lb</name>
    <dbReference type="NCBI Taxonomy" id="1129897"/>
    <lineage>
        <taxon>Bacteria</taxon>
        <taxon>Pseudomonadati</taxon>
        <taxon>Thermomicrobiota</taxon>
        <taxon>Thermomicrobia</taxon>
        <taxon>Sphaerobacterales</taxon>
        <taxon>Sphaerobacterineae</taxon>
        <taxon>Sphaerobacteraceae</taxon>
        <taxon>Nitrolancea</taxon>
    </lineage>
</organism>
<dbReference type="EMBL" id="CAGS01000137">
    <property type="protein sequence ID" value="CCF83310.1"/>
    <property type="molecule type" value="Genomic_DNA"/>
</dbReference>
<sequence>MPSILHSPGSLPAVGYRSYRGDAHARLFSPTQRGGKPITGVFARDGGEVIRLGKRPIQDRAGRLADGGCVSPGSRFIGSAGR</sequence>
<evidence type="ECO:0000313" key="1">
    <source>
        <dbReference type="EMBL" id="CCF83310.1"/>
    </source>
</evidence>
<protein>
    <submittedName>
        <fullName evidence="1">Uncharacterized protein</fullName>
    </submittedName>
</protein>
<gene>
    <name evidence="1" type="ORF">NITHO_2210005</name>
</gene>
<evidence type="ECO:0000313" key="2">
    <source>
        <dbReference type="Proteomes" id="UP000004221"/>
    </source>
</evidence>
<proteinExistence type="predicted"/>